<organism evidence="2 3">
    <name type="scientific">Oleiphilus messinensis</name>
    <dbReference type="NCBI Taxonomy" id="141451"/>
    <lineage>
        <taxon>Bacteria</taxon>
        <taxon>Pseudomonadati</taxon>
        <taxon>Pseudomonadota</taxon>
        <taxon>Gammaproteobacteria</taxon>
        <taxon>Oceanospirillales</taxon>
        <taxon>Oleiphilaceae</taxon>
        <taxon>Oleiphilus</taxon>
    </lineage>
</organism>
<protein>
    <submittedName>
        <fullName evidence="2">Methyltransferase type 11</fullName>
    </submittedName>
</protein>
<dbReference type="InterPro" id="IPR013216">
    <property type="entry name" value="Methyltransf_11"/>
</dbReference>
<dbReference type="InterPro" id="IPR029063">
    <property type="entry name" value="SAM-dependent_MTases_sf"/>
</dbReference>
<keyword evidence="2" id="KW-0489">Methyltransferase</keyword>
<dbReference type="AlphaFoldDB" id="A0A1Y0IEH8"/>
<dbReference type="InterPro" id="IPR052356">
    <property type="entry name" value="Thiol_S-MT"/>
</dbReference>
<evidence type="ECO:0000259" key="1">
    <source>
        <dbReference type="Pfam" id="PF08241"/>
    </source>
</evidence>
<dbReference type="Proteomes" id="UP000196027">
    <property type="component" value="Chromosome"/>
</dbReference>
<dbReference type="OrthoDB" id="323463at2"/>
<reference evidence="2 3" key="1">
    <citation type="submission" date="2017-05" db="EMBL/GenBank/DDBJ databases">
        <title>Genomic insights into alkan degradation activity of Oleiphilus messinensis.</title>
        <authorList>
            <person name="Kozyavkin S.A."/>
            <person name="Slesarev A.I."/>
            <person name="Golyshin P.N."/>
            <person name="Korzhenkov A."/>
            <person name="Golyshina O.N."/>
            <person name="Toshchakov S.V."/>
        </authorList>
    </citation>
    <scope>NUCLEOTIDE SEQUENCE [LARGE SCALE GENOMIC DNA]</scope>
    <source>
        <strain evidence="2 3">ME102</strain>
    </source>
</reference>
<feature type="domain" description="Methyltransferase type 11" evidence="1">
    <location>
        <begin position="38"/>
        <end position="134"/>
    </location>
</feature>
<evidence type="ECO:0000313" key="3">
    <source>
        <dbReference type="Proteomes" id="UP000196027"/>
    </source>
</evidence>
<dbReference type="Pfam" id="PF08241">
    <property type="entry name" value="Methyltransf_11"/>
    <property type="match status" value="1"/>
</dbReference>
<name>A0A1Y0IEH8_9GAMM</name>
<evidence type="ECO:0000313" key="2">
    <source>
        <dbReference type="EMBL" id="ARU57783.1"/>
    </source>
</evidence>
<dbReference type="PANTHER" id="PTHR45036">
    <property type="entry name" value="METHYLTRANSFERASE LIKE 7B"/>
    <property type="match status" value="1"/>
</dbReference>
<dbReference type="GO" id="GO:0008757">
    <property type="term" value="F:S-adenosylmethionine-dependent methyltransferase activity"/>
    <property type="evidence" value="ECO:0007669"/>
    <property type="project" value="InterPro"/>
</dbReference>
<keyword evidence="2" id="KW-0808">Transferase</keyword>
<dbReference type="GO" id="GO:0032259">
    <property type="term" value="P:methylation"/>
    <property type="evidence" value="ECO:0007669"/>
    <property type="project" value="UniProtKB-KW"/>
</dbReference>
<dbReference type="EMBL" id="CP021425">
    <property type="protein sequence ID" value="ARU57783.1"/>
    <property type="molecule type" value="Genomic_DNA"/>
</dbReference>
<dbReference type="SUPFAM" id="SSF53335">
    <property type="entry name" value="S-adenosyl-L-methionine-dependent methyltransferases"/>
    <property type="match status" value="1"/>
</dbReference>
<proteinExistence type="predicted"/>
<dbReference type="PANTHER" id="PTHR45036:SF1">
    <property type="entry name" value="METHYLTRANSFERASE LIKE 7A"/>
    <property type="match status" value="1"/>
</dbReference>
<accession>A0A1Y0IEH8</accession>
<gene>
    <name evidence="2" type="ORF">OLMES_3762</name>
</gene>
<dbReference type="KEGG" id="ome:OLMES_3762"/>
<sequence>MAFYENYILPHLINVACGTKPVRKQREKVVPHAEGRILEVGMGSGLNLPYYDPDKVEFIWGLEPSEGMRRKAAPRIEASKLTIEWMGLKGEEIPLDDNSVDTVLLTYTLCTIPDWLTALQQMRRVLKPGGKVLFCEHGEAPDESVRRWQEKINPYWNKVAGGCHLNRPIPRLLHDAGFKIKSLDTQYVPSTPKFAGFTYWGYAQQD</sequence>
<dbReference type="Gene3D" id="3.40.50.150">
    <property type="entry name" value="Vaccinia Virus protein VP39"/>
    <property type="match status" value="1"/>
</dbReference>
<keyword evidence="3" id="KW-1185">Reference proteome</keyword>
<dbReference type="CDD" id="cd02440">
    <property type="entry name" value="AdoMet_MTases"/>
    <property type="match status" value="1"/>
</dbReference>
<dbReference type="RefSeq" id="WP_087462641.1">
    <property type="nucleotide sequence ID" value="NZ_CP021425.1"/>
</dbReference>